<dbReference type="GO" id="GO:0016810">
    <property type="term" value="F:hydrolase activity, acting on carbon-nitrogen (but not peptide) bonds"/>
    <property type="evidence" value="ECO:0007669"/>
    <property type="project" value="InterPro"/>
</dbReference>
<dbReference type="GO" id="GO:0005975">
    <property type="term" value="P:carbohydrate metabolic process"/>
    <property type="evidence" value="ECO:0007669"/>
    <property type="project" value="InterPro"/>
</dbReference>
<dbReference type="InterPro" id="IPR050248">
    <property type="entry name" value="Polysacc_deacetylase_ArnD"/>
</dbReference>
<evidence type="ECO:0000259" key="2">
    <source>
        <dbReference type="PROSITE" id="PS51677"/>
    </source>
</evidence>
<evidence type="ECO:0000313" key="3">
    <source>
        <dbReference type="EMBL" id="RLQ91721.1"/>
    </source>
</evidence>
<dbReference type="Pfam" id="PF01522">
    <property type="entry name" value="Polysacc_deac_1"/>
    <property type="match status" value="1"/>
</dbReference>
<keyword evidence="1" id="KW-1133">Transmembrane helix</keyword>
<evidence type="ECO:0000256" key="1">
    <source>
        <dbReference type="SAM" id="Phobius"/>
    </source>
</evidence>
<dbReference type="Proteomes" id="UP000276770">
    <property type="component" value="Unassembled WGS sequence"/>
</dbReference>
<dbReference type="PANTHER" id="PTHR10587">
    <property type="entry name" value="GLYCOSYL TRANSFERASE-RELATED"/>
    <property type="match status" value="1"/>
</dbReference>
<dbReference type="GO" id="GO:0016020">
    <property type="term" value="C:membrane"/>
    <property type="evidence" value="ECO:0007669"/>
    <property type="project" value="TreeGrafter"/>
</dbReference>
<sequence>MNFFVTLNGRNIKKVLLVIMISFFTALFFYSENLGYYPVFSTKAGPKAVYQGDKGIALTFNIGWGDVQAEPILDTLEKLNVKSATFFLSGEWAERHPDLVQRIVKQGYEVGSLGYSYADYIDLKDAEVRRDMMKSQEVFKKLNLKQVKLLRSPTGHFDKRTIKIADQLGLTVVHWSINSDDWKSPGVQNIVQNIEGAKQGDILLFHASDSAKQTAVALPDIISYLKKKGPFVSVSDMLANGNVKTTLVP</sequence>
<feature type="domain" description="NodB homology" evidence="2">
    <location>
        <begin position="54"/>
        <end position="233"/>
    </location>
</feature>
<keyword evidence="1" id="KW-0472">Membrane</keyword>
<name>A0A3L7JPX1_9BACI</name>
<keyword evidence="1" id="KW-0812">Transmembrane</keyword>
<comment type="caution">
    <text evidence="3">The sequence shown here is derived from an EMBL/GenBank/DDBJ whole genome shotgun (WGS) entry which is preliminary data.</text>
</comment>
<dbReference type="EMBL" id="RCVZ01000020">
    <property type="protein sequence ID" value="RLQ91721.1"/>
    <property type="molecule type" value="Genomic_DNA"/>
</dbReference>
<keyword evidence="4" id="KW-1185">Reference proteome</keyword>
<dbReference type="Gene3D" id="3.20.20.370">
    <property type="entry name" value="Glycoside hydrolase/deacetylase"/>
    <property type="match status" value="1"/>
</dbReference>
<feature type="transmembrane region" description="Helical" evidence="1">
    <location>
        <begin position="12"/>
        <end position="30"/>
    </location>
</feature>
<proteinExistence type="predicted"/>
<evidence type="ECO:0000313" key="4">
    <source>
        <dbReference type="Proteomes" id="UP000276770"/>
    </source>
</evidence>
<dbReference type="SUPFAM" id="SSF88713">
    <property type="entry name" value="Glycoside hydrolase/deacetylase"/>
    <property type="match status" value="1"/>
</dbReference>
<dbReference type="InterPro" id="IPR002509">
    <property type="entry name" value="NODB_dom"/>
</dbReference>
<dbReference type="AlphaFoldDB" id="A0A3L7JPX1"/>
<accession>A0A3L7JPX1</accession>
<dbReference type="RefSeq" id="WP_121682410.1">
    <property type="nucleotide sequence ID" value="NZ_RCVZ01000020.1"/>
</dbReference>
<dbReference type="OrthoDB" id="9806342at2"/>
<dbReference type="InterPro" id="IPR011330">
    <property type="entry name" value="Glyco_hydro/deAcase_b/a-brl"/>
</dbReference>
<organism evidence="3 4">
    <name type="scientific">Falsibacillus albus</name>
    <dbReference type="NCBI Taxonomy" id="2478915"/>
    <lineage>
        <taxon>Bacteria</taxon>
        <taxon>Bacillati</taxon>
        <taxon>Bacillota</taxon>
        <taxon>Bacilli</taxon>
        <taxon>Bacillales</taxon>
        <taxon>Bacillaceae</taxon>
        <taxon>Falsibacillus</taxon>
    </lineage>
</organism>
<gene>
    <name evidence="3" type="ORF">D9X91_19915</name>
</gene>
<reference evidence="3 4" key="1">
    <citation type="submission" date="2018-10" db="EMBL/GenBank/DDBJ databases">
        <title>Falsibacillus sp. genome draft.</title>
        <authorList>
            <person name="Shi S."/>
        </authorList>
    </citation>
    <scope>NUCLEOTIDE SEQUENCE [LARGE SCALE GENOMIC DNA]</scope>
    <source>
        <strain evidence="3 4">GY 10110</strain>
    </source>
</reference>
<dbReference type="PANTHER" id="PTHR10587:SF128">
    <property type="entry name" value="POLYSACCHARIDE DEACETYLASE PDAB-RELATED"/>
    <property type="match status" value="1"/>
</dbReference>
<protein>
    <submittedName>
        <fullName evidence="3">Polysaccharide deacetylase family sporulation protein PdaB</fullName>
    </submittedName>
</protein>
<dbReference type="PROSITE" id="PS51677">
    <property type="entry name" value="NODB"/>
    <property type="match status" value="1"/>
</dbReference>